<keyword evidence="3" id="KW-0206">Cytoskeleton</keyword>
<comment type="subcellular location">
    <subcellularLocation>
        <location evidence="1">Cytoplasm</location>
        <location evidence="1">Cytoskeleton</location>
    </subcellularLocation>
</comment>
<evidence type="ECO:0000256" key="4">
    <source>
        <dbReference type="SAM" id="MobiDB-lite"/>
    </source>
</evidence>
<accession>A0ABR2CHK3</accession>
<evidence type="ECO:0000256" key="3">
    <source>
        <dbReference type="ARBA" id="ARBA00023212"/>
    </source>
</evidence>
<dbReference type="InterPro" id="IPR008507">
    <property type="entry name" value="DUF789"/>
</dbReference>
<gene>
    <name evidence="6" type="ORF">V6N12_012240</name>
</gene>
<feature type="region of interest" description="Disordered" evidence="4">
    <location>
        <begin position="64"/>
        <end position="84"/>
    </location>
</feature>
<dbReference type="PANTHER" id="PTHR19845">
    <property type="entry name" value="KATANIN P80 SUBUNIT"/>
    <property type="match status" value="1"/>
</dbReference>
<dbReference type="InterPro" id="IPR028021">
    <property type="entry name" value="Katanin_C-terminal"/>
</dbReference>
<keyword evidence="7" id="KW-1185">Reference proteome</keyword>
<dbReference type="EMBL" id="JBBPBM010000052">
    <property type="protein sequence ID" value="KAK8519006.1"/>
    <property type="molecule type" value="Genomic_DNA"/>
</dbReference>
<dbReference type="PANTHER" id="PTHR19845:SF0">
    <property type="entry name" value="KATANIN P80 WD40 REPEAT-CONTAINING SUBUNIT B1"/>
    <property type="match status" value="1"/>
</dbReference>
<dbReference type="Proteomes" id="UP001472677">
    <property type="component" value="Unassembled WGS sequence"/>
</dbReference>
<protein>
    <recommendedName>
        <fullName evidence="5">Katanin p80 subunit C-terminal domain-containing protein</fullName>
    </recommendedName>
</protein>
<sequence length="656" mass="73318">MPFSLQSKTSSFRKFQSFKEDMDRPAISAPSDTSGSKAAEFNSVLDRSNFVVVKGPIQGISAAERNMREDRCTGSGKSEPNSVVELPSSYRDESHDAQVQKLHRDAFPLESQRGGRTRSVILNLEKRGRSSNFDGPTVSISPRNVSMANMPSFNAYKQRGYPASVEKEMPSASDEDAIADLLEQHDQFISSMQSRLAKLQAVHRYWERNDIKGAISAIEKMDDFAVLADVMSVVIEKMDIVTLDICTCLLPLLSSLLGSDMDRHLSICLDILLKLVRVFGSMIYSTVSASTPVGIDIEAEQRIERCNLCFIELEKVKRSLPSLTSWCSGINVYLLMLQAGKRAHTVVDPIMPVLSPWDLPMPFASDHSNLQCFLRCTTPVVPIRLLPKDDDTTEGFTLSDLWHSYTEWSAYGVAVPIVLNNDGGAVVQYYSPSLSALQIYTIKPFSSSFSAFGSMEKPENGFCSNDHGGSDEIYNSSPSSSSSNCSCLSSETTWDDDPTTFTPTIDQCGYLYYQYNEMASPYDRVPLLEKINELGKNYPGLFDLCSTDVSPYSWMAIAWYPVYQIPLARNVKELSACFLTYHPLASLSQGSMKEEISLPPFAVVTYKMFGTLWINPETSDQDTIICQQTAASSWLRQLQFHHHDFDFFMSHQPQKD</sequence>
<organism evidence="6 7">
    <name type="scientific">Hibiscus sabdariffa</name>
    <name type="common">roselle</name>
    <dbReference type="NCBI Taxonomy" id="183260"/>
    <lineage>
        <taxon>Eukaryota</taxon>
        <taxon>Viridiplantae</taxon>
        <taxon>Streptophyta</taxon>
        <taxon>Embryophyta</taxon>
        <taxon>Tracheophyta</taxon>
        <taxon>Spermatophyta</taxon>
        <taxon>Magnoliopsida</taxon>
        <taxon>eudicotyledons</taxon>
        <taxon>Gunneridae</taxon>
        <taxon>Pentapetalae</taxon>
        <taxon>rosids</taxon>
        <taxon>malvids</taxon>
        <taxon>Malvales</taxon>
        <taxon>Malvaceae</taxon>
        <taxon>Malvoideae</taxon>
        <taxon>Hibiscus</taxon>
    </lineage>
</organism>
<keyword evidence="2" id="KW-0963">Cytoplasm</keyword>
<evidence type="ECO:0000256" key="2">
    <source>
        <dbReference type="ARBA" id="ARBA00022490"/>
    </source>
</evidence>
<comment type="caution">
    <text evidence="6">The sequence shown here is derived from an EMBL/GenBank/DDBJ whole genome shotgun (WGS) entry which is preliminary data.</text>
</comment>
<dbReference type="Pfam" id="PF05623">
    <property type="entry name" value="DUF789"/>
    <property type="match status" value="1"/>
</dbReference>
<feature type="domain" description="Katanin p80 subunit C-terminal" evidence="5">
    <location>
        <begin position="184"/>
        <end position="326"/>
    </location>
</feature>
<reference evidence="6 7" key="1">
    <citation type="journal article" date="2024" name="G3 (Bethesda)">
        <title>Genome assembly of Hibiscus sabdariffa L. provides insights into metabolisms of medicinal natural products.</title>
        <authorList>
            <person name="Kim T."/>
        </authorList>
    </citation>
    <scope>NUCLEOTIDE SEQUENCE [LARGE SCALE GENOMIC DNA]</scope>
    <source>
        <strain evidence="6">TK-2024</strain>
        <tissue evidence="6">Old leaves</tissue>
    </source>
</reference>
<feature type="region of interest" description="Disordered" evidence="4">
    <location>
        <begin position="16"/>
        <end position="37"/>
    </location>
</feature>
<evidence type="ECO:0000256" key="1">
    <source>
        <dbReference type="ARBA" id="ARBA00004245"/>
    </source>
</evidence>
<evidence type="ECO:0000259" key="5">
    <source>
        <dbReference type="Pfam" id="PF13925"/>
    </source>
</evidence>
<dbReference type="Pfam" id="PF13925">
    <property type="entry name" value="Katanin_con80"/>
    <property type="match status" value="1"/>
</dbReference>
<proteinExistence type="predicted"/>
<evidence type="ECO:0000313" key="7">
    <source>
        <dbReference type="Proteomes" id="UP001472677"/>
    </source>
</evidence>
<name>A0ABR2CHK3_9ROSI</name>
<evidence type="ECO:0000313" key="6">
    <source>
        <dbReference type="EMBL" id="KAK8519006.1"/>
    </source>
</evidence>